<evidence type="ECO:0000313" key="1">
    <source>
        <dbReference type="EMBL" id="GFO15416.1"/>
    </source>
</evidence>
<name>A0AAV4AWC6_9GAST</name>
<keyword evidence="2" id="KW-1185">Reference proteome</keyword>
<dbReference type="Proteomes" id="UP000735302">
    <property type="component" value="Unassembled WGS sequence"/>
</dbReference>
<dbReference type="EMBL" id="BLXT01004610">
    <property type="protein sequence ID" value="GFO15416.1"/>
    <property type="molecule type" value="Genomic_DNA"/>
</dbReference>
<dbReference type="AlphaFoldDB" id="A0AAV4AWC6"/>
<accession>A0AAV4AWC6</accession>
<evidence type="ECO:0000313" key="2">
    <source>
        <dbReference type="Proteomes" id="UP000735302"/>
    </source>
</evidence>
<gene>
    <name evidence="1" type="ORF">PoB_004192100</name>
</gene>
<sequence length="88" mass="9206">MIANVCSRQGLQSYLLRYIIASLRNPGVGGTVDSEFALRSALGSFREGEKHVESGLSVGYLGFPTGAGSGTSCTAVISNTVPATKYFD</sequence>
<comment type="caution">
    <text evidence="1">The sequence shown here is derived from an EMBL/GenBank/DDBJ whole genome shotgun (WGS) entry which is preliminary data.</text>
</comment>
<proteinExistence type="predicted"/>
<organism evidence="1 2">
    <name type="scientific">Plakobranchus ocellatus</name>
    <dbReference type="NCBI Taxonomy" id="259542"/>
    <lineage>
        <taxon>Eukaryota</taxon>
        <taxon>Metazoa</taxon>
        <taxon>Spiralia</taxon>
        <taxon>Lophotrochozoa</taxon>
        <taxon>Mollusca</taxon>
        <taxon>Gastropoda</taxon>
        <taxon>Heterobranchia</taxon>
        <taxon>Euthyneura</taxon>
        <taxon>Panpulmonata</taxon>
        <taxon>Sacoglossa</taxon>
        <taxon>Placobranchoidea</taxon>
        <taxon>Plakobranchidae</taxon>
        <taxon>Plakobranchus</taxon>
    </lineage>
</organism>
<reference evidence="1 2" key="1">
    <citation type="journal article" date="2021" name="Elife">
        <title>Chloroplast acquisition without the gene transfer in kleptoplastic sea slugs, Plakobranchus ocellatus.</title>
        <authorList>
            <person name="Maeda T."/>
            <person name="Takahashi S."/>
            <person name="Yoshida T."/>
            <person name="Shimamura S."/>
            <person name="Takaki Y."/>
            <person name="Nagai Y."/>
            <person name="Toyoda A."/>
            <person name="Suzuki Y."/>
            <person name="Arimoto A."/>
            <person name="Ishii H."/>
            <person name="Satoh N."/>
            <person name="Nishiyama T."/>
            <person name="Hasebe M."/>
            <person name="Maruyama T."/>
            <person name="Minagawa J."/>
            <person name="Obokata J."/>
            <person name="Shigenobu S."/>
        </authorList>
    </citation>
    <scope>NUCLEOTIDE SEQUENCE [LARGE SCALE GENOMIC DNA]</scope>
</reference>
<protein>
    <submittedName>
        <fullName evidence="1">Uncharacterized protein</fullName>
    </submittedName>
</protein>